<comment type="caution">
    <text evidence="2">The sequence shown here is derived from an EMBL/GenBank/DDBJ whole genome shotgun (WGS) entry which is preliminary data.</text>
</comment>
<dbReference type="InterPro" id="IPR023401">
    <property type="entry name" value="ODC_N"/>
</dbReference>
<proteinExistence type="inferred from homology"/>
<gene>
    <name evidence="2" type="ORF">VFPPC_18157</name>
</gene>
<dbReference type="RefSeq" id="XP_022286042.1">
    <property type="nucleotide sequence ID" value="XM_022429811.1"/>
</dbReference>
<dbReference type="AlphaFoldDB" id="A0A219AS98"/>
<accession>A0A219AS98</accession>
<comment type="similarity">
    <text evidence="1">Belongs to the ornithine cyclodeaminase/mu-crystallin family.</text>
</comment>
<dbReference type="STRING" id="1380566.A0A219AS98"/>
<keyword evidence="3" id="KW-1185">Reference proteome</keyword>
<protein>
    <submittedName>
        <fullName evidence="2">Proline utilization protein</fullName>
    </submittedName>
</protein>
<organism evidence="2 3">
    <name type="scientific">Pochonia chlamydosporia 170</name>
    <dbReference type="NCBI Taxonomy" id="1380566"/>
    <lineage>
        <taxon>Eukaryota</taxon>
        <taxon>Fungi</taxon>
        <taxon>Dikarya</taxon>
        <taxon>Ascomycota</taxon>
        <taxon>Pezizomycotina</taxon>
        <taxon>Sordariomycetes</taxon>
        <taxon>Hypocreomycetidae</taxon>
        <taxon>Hypocreales</taxon>
        <taxon>Clavicipitaceae</taxon>
        <taxon>Pochonia</taxon>
    </lineage>
</organism>
<dbReference type="Gene3D" id="3.30.1780.10">
    <property type="entry name" value="ornithine cyclodeaminase, domain 1"/>
    <property type="match status" value="1"/>
</dbReference>
<dbReference type="EMBL" id="LSBJ02000001">
    <property type="protein sequence ID" value="OWT43640.1"/>
    <property type="molecule type" value="Genomic_DNA"/>
</dbReference>
<dbReference type="KEGG" id="pchm:VFPPC_18157"/>
<dbReference type="PANTHER" id="PTHR13812:SF19">
    <property type="entry name" value="KETIMINE REDUCTASE MU-CRYSTALLIN"/>
    <property type="match status" value="1"/>
</dbReference>
<reference evidence="2 3" key="1">
    <citation type="journal article" date="2016" name="PLoS Pathog.">
        <title>Biosynthesis of antibiotic leucinostatins in bio-control fungus Purpureocillium lilacinum and their inhibition on phytophthora revealed by genome mining.</title>
        <authorList>
            <person name="Wang G."/>
            <person name="Liu Z."/>
            <person name="Lin R."/>
            <person name="Li E."/>
            <person name="Mao Z."/>
            <person name="Ling J."/>
            <person name="Yang Y."/>
            <person name="Yin W.B."/>
            <person name="Xie B."/>
        </authorList>
    </citation>
    <scope>NUCLEOTIDE SEQUENCE [LARGE SCALE GENOMIC DNA]</scope>
    <source>
        <strain evidence="2">170</strain>
    </source>
</reference>
<sequence length="378" mass="41713">MLPAELLNVTQTQYLRNDAVHNLLINLTKEEAISFRNRIEQALEDFSGGGERQYQPEPSAVCRPNGQRTLFRTFTSDSSVGAKLVVEPPLRPDGKKDPLHGILVLTDGQGNPSGILDAEEVTGYRTSMNVMVPFSWRKNIDNIIIFGGGMQAMWHTRLILTLRGPEVKNITFLNPVKDQIDALIAKISKENEVRWKSNCSFHFVDTTAADFQQQVEIRMRDVDCVFCTTPSRKALFPSHYLTKRSGGCRQPFISAIGSWQSDMIELDPALLHHAIATGGYNPHTNGSSGAVLVDDGNFALENAGEVVQSEITAKDMVELGQIVALKKAWTENKSLKGIDDMNRFISEGFVVYKSIGVSLTDLVAGKAVLDIANGKNHV</sequence>
<dbReference type="SUPFAM" id="SSF51735">
    <property type="entry name" value="NAD(P)-binding Rossmann-fold domains"/>
    <property type="match status" value="1"/>
</dbReference>
<dbReference type="GO" id="GO:0005737">
    <property type="term" value="C:cytoplasm"/>
    <property type="evidence" value="ECO:0007669"/>
    <property type="project" value="TreeGrafter"/>
</dbReference>
<name>A0A219AS98_METCM</name>
<dbReference type="InterPro" id="IPR036291">
    <property type="entry name" value="NAD(P)-bd_dom_sf"/>
</dbReference>
<evidence type="ECO:0000313" key="3">
    <source>
        <dbReference type="Proteomes" id="UP000078397"/>
    </source>
</evidence>
<dbReference type="InterPro" id="IPR003462">
    <property type="entry name" value="ODC_Mu_crystall"/>
</dbReference>
<evidence type="ECO:0000256" key="1">
    <source>
        <dbReference type="ARBA" id="ARBA00008903"/>
    </source>
</evidence>
<dbReference type="PANTHER" id="PTHR13812">
    <property type="entry name" value="KETIMINE REDUCTASE MU-CRYSTALLIN"/>
    <property type="match status" value="1"/>
</dbReference>
<dbReference type="Proteomes" id="UP000078397">
    <property type="component" value="Unassembled WGS sequence"/>
</dbReference>
<dbReference type="OrthoDB" id="41492at2759"/>
<dbReference type="Gene3D" id="3.40.50.720">
    <property type="entry name" value="NAD(P)-binding Rossmann-like Domain"/>
    <property type="match status" value="1"/>
</dbReference>
<dbReference type="Pfam" id="PF02423">
    <property type="entry name" value="OCD_Mu_crystall"/>
    <property type="match status" value="1"/>
</dbReference>
<evidence type="ECO:0000313" key="2">
    <source>
        <dbReference type="EMBL" id="OWT43640.1"/>
    </source>
</evidence>
<dbReference type="GeneID" id="33937017"/>